<organism evidence="17 18">
    <name type="scientific">Exidia glandulosa HHB12029</name>
    <dbReference type="NCBI Taxonomy" id="1314781"/>
    <lineage>
        <taxon>Eukaryota</taxon>
        <taxon>Fungi</taxon>
        <taxon>Dikarya</taxon>
        <taxon>Basidiomycota</taxon>
        <taxon>Agaricomycotina</taxon>
        <taxon>Agaricomycetes</taxon>
        <taxon>Auriculariales</taxon>
        <taxon>Exidiaceae</taxon>
        <taxon>Exidia</taxon>
    </lineage>
</organism>
<keyword evidence="7" id="KW-0325">Glycoprotein</keyword>
<dbReference type="STRING" id="1314781.A0A165CTT8"/>
<evidence type="ECO:0000256" key="14">
    <source>
        <dbReference type="ARBA" id="ARBA00048766"/>
    </source>
</evidence>
<evidence type="ECO:0000313" key="17">
    <source>
        <dbReference type="EMBL" id="KZV83105.1"/>
    </source>
</evidence>
<comment type="subcellular location">
    <subcellularLocation>
        <location evidence="1">Secreted</location>
    </subcellularLocation>
</comment>
<dbReference type="Proteomes" id="UP000077266">
    <property type="component" value="Unassembled WGS sequence"/>
</dbReference>
<feature type="chain" id="PRO_5007856169" description="galacturonan 1,4-alpha-galacturonidase" evidence="16">
    <location>
        <begin position="18"/>
        <end position="420"/>
    </location>
</feature>
<evidence type="ECO:0000256" key="8">
    <source>
        <dbReference type="ARBA" id="ARBA00023277"/>
    </source>
</evidence>
<dbReference type="Pfam" id="PF00295">
    <property type="entry name" value="Glyco_hydro_28"/>
    <property type="match status" value="1"/>
</dbReference>
<evidence type="ECO:0000256" key="5">
    <source>
        <dbReference type="ARBA" id="ARBA00022801"/>
    </source>
</evidence>
<reference evidence="17 18" key="1">
    <citation type="journal article" date="2016" name="Mol. Biol. Evol.">
        <title>Comparative Genomics of Early-Diverging Mushroom-Forming Fungi Provides Insights into the Origins of Lignocellulose Decay Capabilities.</title>
        <authorList>
            <person name="Nagy L.G."/>
            <person name="Riley R."/>
            <person name="Tritt A."/>
            <person name="Adam C."/>
            <person name="Daum C."/>
            <person name="Floudas D."/>
            <person name="Sun H."/>
            <person name="Yadav J.S."/>
            <person name="Pangilinan J."/>
            <person name="Larsson K.H."/>
            <person name="Matsuura K."/>
            <person name="Barry K."/>
            <person name="Labutti K."/>
            <person name="Kuo R."/>
            <person name="Ohm R.A."/>
            <person name="Bhattacharya S.S."/>
            <person name="Shirouzu T."/>
            <person name="Yoshinaga Y."/>
            <person name="Martin F.M."/>
            <person name="Grigoriev I.V."/>
            <person name="Hibbett D.S."/>
        </authorList>
    </citation>
    <scope>NUCLEOTIDE SEQUENCE [LARGE SCALE GENOMIC DNA]</scope>
    <source>
        <strain evidence="17 18">HHB12029</strain>
    </source>
</reference>
<accession>A0A165CTT8</accession>
<evidence type="ECO:0000256" key="3">
    <source>
        <dbReference type="ARBA" id="ARBA00022525"/>
    </source>
</evidence>
<keyword evidence="17" id="KW-0456">Lyase</keyword>
<evidence type="ECO:0000313" key="18">
    <source>
        <dbReference type="Proteomes" id="UP000077266"/>
    </source>
</evidence>
<dbReference type="InterPro" id="IPR000743">
    <property type="entry name" value="Glyco_hydro_28"/>
</dbReference>
<keyword evidence="3" id="KW-0964">Secreted</keyword>
<evidence type="ECO:0000256" key="7">
    <source>
        <dbReference type="ARBA" id="ARBA00023180"/>
    </source>
</evidence>
<evidence type="ECO:0000256" key="10">
    <source>
        <dbReference type="ARBA" id="ARBA00023316"/>
    </source>
</evidence>
<evidence type="ECO:0000256" key="12">
    <source>
        <dbReference type="ARBA" id="ARBA00037312"/>
    </source>
</evidence>
<proteinExistence type="inferred from homology"/>
<dbReference type="AlphaFoldDB" id="A0A165CTT8"/>
<comment type="similarity">
    <text evidence="2 15">Belongs to the glycosyl hydrolase 28 family.</text>
</comment>
<dbReference type="InParanoid" id="A0A165CTT8"/>
<dbReference type="InterPro" id="IPR012334">
    <property type="entry name" value="Pectin_lyas_fold"/>
</dbReference>
<dbReference type="Gene3D" id="2.160.20.10">
    <property type="entry name" value="Single-stranded right-handed beta-helix, Pectin lyase-like"/>
    <property type="match status" value="1"/>
</dbReference>
<dbReference type="GO" id="GO:0016829">
    <property type="term" value="F:lyase activity"/>
    <property type="evidence" value="ECO:0007669"/>
    <property type="project" value="UniProtKB-KW"/>
</dbReference>
<protein>
    <recommendedName>
        <fullName evidence="13">galacturonan 1,4-alpha-galacturonidase</fullName>
        <ecNumber evidence="13">3.2.1.67</ecNumber>
    </recommendedName>
</protein>
<keyword evidence="8" id="KW-0119">Carbohydrate metabolism</keyword>
<dbReference type="GO" id="GO:0047911">
    <property type="term" value="F:galacturan 1,4-alpha-galacturonidase activity"/>
    <property type="evidence" value="ECO:0007669"/>
    <property type="project" value="UniProtKB-EC"/>
</dbReference>
<comment type="catalytic activity">
    <reaction evidence="14">
        <text>[(1-&gt;4)-alpha-D-galacturonosyl](n) + H2O = alpha-D-galacturonate + [(1-&gt;4)-alpha-D-galacturonosyl](n-1)</text>
        <dbReference type="Rhea" id="RHEA:14117"/>
        <dbReference type="Rhea" id="RHEA-COMP:14570"/>
        <dbReference type="Rhea" id="RHEA-COMP:14572"/>
        <dbReference type="ChEBI" id="CHEBI:15377"/>
        <dbReference type="ChEBI" id="CHEBI:58658"/>
        <dbReference type="ChEBI" id="CHEBI:140523"/>
        <dbReference type="EC" id="3.2.1.67"/>
    </reaction>
</comment>
<dbReference type="EC" id="3.2.1.67" evidence="13"/>
<keyword evidence="18" id="KW-1185">Reference proteome</keyword>
<keyword evidence="10" id="KW-0961">Cell wall biogenesis/degradation</keyword>
<dbReference type="OrthoDB" id="187139at2759"/>
<gene>
    <name evidence="17" type="ORF">EXIGLDRAFT_754577</name>
</gene>
<dbReference type="PANTHER" id="PTHR31736:SF12">
    <property type="entry name" value="EXO-POLYGALACTURONASE, PUTATIVE-RELATED"/>
    <property type="match status" value="1"/>
</dbReference>
<keyword evidence="11" id="KW-0624">Polysaccharide degradation</keyword>
<evidence type="ECO:0000256" key="16">
    <source>
        <dbReference type="SAM" id="SignalP"/>
    </source>
</evidence>
<evidence type="ECO:0000256" key="6">
    <source>
        <dbReference type="ARBA" id="ARBA00023157"/>
    </source>
</evidence>
<dbReference type="PANTHER" id="PTHR31736">
    <property type="match status" value="1"/>
</dbReference>
<dbReference type="GO" id="GO:0004650">
    <property type="term" value="F:polygalacturonase activity"/>
    <property type="evidence" value="ECO:0007669"/>
    <property type="project" value="InterPro"/>
</dbReference>
<evidence type="ECO:0000256" key="15">
    <source>
        <dbReference type="RuleBase" id="RU361169"/>
    </source>
</evidence>
<sequence length="420" mass="44978">MLLKAYIASGLVAVAAAKVCSVKPLGAGKDDTDRVLAAIDACGTNGFTSFAPGTFNITRKMTWTLNNAIVDLRGTLSFLPDVTYWLNASNTYRVVDIQSQASWFVVTGKNFVIDAHGTGGIDGNGQTWWDYFATRTRLDGDGRPIAFTLFEAQDAIVRNFKIFAQPFWCNTAAKSARVVYDGMTCNATNTNPTYAGQNIVPNTDGINTYRSDRITMLNWDITCGDDCLAIKGNSTNIIAKGITCRGGNGIAIGSLGQYVGQPDIVENVTMQNLRMLRLPTQVQPNMKNGVYLKTWTGSVTGTPPTGGGGGGGRVHNLVARNVSLDRVDFPVHLYQTNSGHSADAPSQLAFSDLRFEDWTGSVTTSNKLVDIECSPAVPCPGVRFDNFAVPPPSGQAPRFICVNVVDEVGLPAPCNATGLP</sequence>
<dbReference type="EMBL" id="KV426288">
    <property type="protein sequence ID" value="KZV83105.1"/>
    <property type="molecule type" value="Genomic_DNA"/>
</dbReference>
<evidence type="ECO:0000256" key="1">
    <source>
        <dbReference type="ARBA" id="ARBA00004613"/>
    </source>
</evidence>
<dbReference type="GO" id="GO:0000272">
    <property type="term" value="P:polysaccharide catabolic process"/>
    <property type="evidence" value="ECO:0007669"/>
    <property type="project" value="UniProtKB-KW"/>
</dbReference>
<evidence type="ECO:0000256" key="13">
    <source>
        <dbReference type="ARBA" id="ARBA00038933"/>
    </source>
</evidence>
<dbReference type="SUPFAM" id="SSF51126">
    <property type="entry name" value="Pectin lyase-like"/>
    <property type="match status" value="1"/>
</dbReference>
<comment type="function">
    <text evidence="12">Specific in hydrolyzing the terminal glycosidic bond of polygalacturonic acid and oligogalacturonates.</text>
</comment>
<evidence type="ECO:0000256" key="11">
    <source>
        <dbReference type="ARBA" id="ARBA00023326"/>
    </source>
</evidence>
<name>A0A165CTT8_EXIGL</name>
<keyword evidence="4 16" id="KW-0732">Signal</keyword>
<evidence type="ECO:0000256" key="2">
    <source>
        <dbReference type="ARBA" id="ARBA00008834"/>
    </source>
</evidence>
<dbReference type="InterPro" id="IPR011050">
    <property type="entry name" value="Pectin_lyase_fold/virulence"/>
</dbReference>
<keyword evidence="9 15" id="KW-0326">Glycosidase</keyword>
<keyword evidence="5 15" id="KW-0378">Hydrolase</keyword>
<keyword evidence="6" id="KW-1015">Disulfide bond</keyword>
<evidence type="ECO:0000256" key="9">
    <source>
        <dbReference type="ARBA" id="ARBA00023295"/>
    </source>
</evidence>
<feature type="signal peptide" evidence="16">
    <location>
        <begin position="1"/>
        <end position="17"/>
    </location>
</feature>
<dbReference type="GO" id="GO:0071555">
    <property type="term" value="P:cell wall organization"/>
    <property type="evidence" value="ECO:0007669"/>
    <property type="project" value="UniProtKB-KW"/>
</dbReference>
<evidence type="ECO:0000256" key="4">
    <source>
        <dbReference type="ARBA" id="ARBA00022729"/>
    </source>
</evidence>
<dbReference type="GO" id="GO:0005576">
    <property type="term" value="C:extracellular region"/>
    <property type="evidence" value="ECO:0007669"/>
    <property type="project" value="UniProtKB-SubCell"/>
</dbReference>